<feature type="transmembrane region" description="Helical" evidence="1">
    <location>
        <begin position="659"/>
        <end position="679"/>
    </location>
</feature>
<dbReference type="PANTHER" id="PTHR46384:SF2">
    <property type="entry name" value="CRAL-TRIO DOMAIN-CONTAINING PROTEIN"/>
    <property type="match status" value="1"/>
</dbReference>
<keyword evidence="4" id="KW-1185">Reference proteome</keyword>
<sequence>MANAPVLLDIGTDAYAHQMEVDEVKRRMGIHHNYFDCWIFGFLENKNFNVDEAIAKLQRRADFEREQLAAYNVTDWMMENMRKGIIQIIGNDKAGRVTLYVSTARDKPVSARREESRMNFDMFVSYGTRLRPESKRCQIAMLINQDKASMMSNLDMTFQADIALRIAKFYPGCVDKMYICKMGRLLAALAKPIFSRLPAIVSDRIIIVSDGDIRAGKLLELYDASVLPVELGGQNDCDHQDNYDRFATNIRDYFEQLKAAVLRGEGVKEWELSNLRASGYAEELSRMDALKRSIIDPSSSLRDQMLTGTHEPGGCSPLGTNGSVTVASFSPRSAARHVVDIDDDANLVTCGTDSVEMNEPQSPALLQLRNSSSAPRTPTRDLFTDYVSQFATIESFFRLSMTEMHEREWLQVVQWEVQERQRLLHDSGLIQGDKLLAGLPPSVLLVAKGFLWLCLMITSFFFFIGTCFIALLGVITLVNIFFAIFVQPYHVFLYGAAFVVVAAQFVIFCSRGFDVARNTFQGRVVQAFKAFGAKALLCQLTIYVGCTIGYFVLFCVMAARYDVLTGLQYSLAYGWIVAVCLIFVYHVVFGFGLRTVNKRSYAHGSRQNNAETTLYLFMDVEMDDEHMEDRCPPAEVMMLTMVGVVSVAMGVAYLTGGGFFFLCAAIVAQAMLLLLSTTFMTARSVSSSSDITICGVFYASMFWMDAIFTMSQNRWDGGWGNSLLTVLFIMLFFVITGMVSVYGPWKGSVRRWLFRLSWVLLLLHLIGCVAALLVFNYRFGLFVLALAVHLLLCVVRTNGASSHYGVFTMSASFTLALLACCILGHSSAVDTYSGVASDVLLPNYARRFRGSSASLSSRSQSTLSRLDALSSAPFPSSSTSSDSGSDEGIGALPPLCLTVFGPTLDLVGMALFTKLGLNEDRAAQDVDLGRWFPSFRRMAVPDVVDANVLRMDAFREETTKVNTTVVAVRPGSDLMLLIESMTMWIDTYALSFFSFLMPAIYVDLLMPYLNFVQQMLPLRWETSIDHTASVVRTLLLNLRGDREVIYLVGHGPIGSRAAVIGLQTQSNVNSVVFSGPPIVQSKYGLNITADVLARRLLSVQTMQTVFSTWYLRTASMQFVPCSLGGTICDRIDTMVQELNHLCTA</sequence>
<dbReference type="AlphaFoldDB" id="A0AAW0EY51"/>
<feature type="transmembrane region" description="Helical" evidence="1">
    <location>
        <begin position="691"/>
        <end position="711"/>
    </location>
</feature>
<dbReference type="Proteomes" id="UP001430356">
    <property type="component" value="Unassembled WGS sequence"/>
</dbReference>
<dbReference type="EMBL" id="JAECZO010000120">
    <property type="protein sequence ID" value="KAK7197819.1"/>
    <property type="molecule type" value="Genomic_DNA"/>
</dbReference>
<reference evidence="3 4" key="1">
    <citation type="journal article" date="2021" name="MBio">
        <title>A New Model Trypanosomatid, Novymonas esmeraldas: Genomic Perception of Its 'Candidatus Pandoraea novymonadis' Endosymbiont.</title>
        <authorList>
            <person name="Zakharova A."/>
            <person name="Saura A."/>
            <person name="Butenko A."/>
            <person name="Podesvova L."/>
            <person name="Warmusova S."/>
            <person name="Kostygov A.Y."/>
            <person name="Nenarokova A."/>
            <person name="Lukes J."/>
            <person name="Opperdoes F.R."/>
            <person name="Yurchenko V."/>
        </authorList>
    </citation>
    <scope>NUCLEOTIDE SEQUENCE [LARGE SCALE GENOMIC DNA]</scope>
    <source>
        <strain evidence="3 4">E262AT.01</strain>
    </source>
</reference>
<dbReference type="InterPro" id="IPR055777">
    <property type="entry name" value="DUF7353"/>
</dbReference>
<feature type="transmembrane region" description="Helical" evidence="1">
    <location>
        <begin position="531"/>
        <end position="559"/>
    </location>
</feature>
<keyword evidence="1" id="KW-1133">Transmembrane helix</keyword>
<gene>
    <name evidence="3" type="ORF">NESM_000735100</name>
</gene>
<dbReference type="PANTHER" id="PTHR46384">
    <property type="entry name" value="MOTILE SPERM DOMAIN-CONTAINING PROTEIN 2"/>
    <property type="match status" value="1"/>
</dbReference>
<dbReference type="InterPro" id="IPR053012">
    <property type="entry name" value="ER-organelle_contact"/>
</dbReference>
<evidence type="ECO:0000313" key="4">
    <source>
        <dbReference type="Proteomes" id="UP001430356"/>
    </source>
</evidence>
<feature type="transmembrane region" description="Helical" evidence="1">
    <location>
        <begin position="804"/>
        <end position="825"/>
    </location>
</feature>
<feature type="domain" description="CRAL-TRIO" evidence="2">
    <location>
        <begin position="88"/>
        <end position="239"/>
    </location>
</feature>
<dbReference type="GO" id="GO:0012505">
    <property type="term" value="C:endomembrane system"/>
    <property type="evidence" value="ECO:0007669"/>
    <property type="project" value="TreeGrafter"/>
</dbReference>
<feature type="transmembrane region" description="Helical" evidence="1">
    <location>
        <begin position="752"/>
        <end position="773"/>
    </location>
</feature>
<comment type="caution">
    <text evidence="3">The sequence shown here is derived from an EMBL/GenBank/DDBJ whole genome shotgun (WGS) entry which is preliminary data.</text>
</comment>
<keyword evidence="1" id="KW-0472">Membrane</keyword>
<feature type="transmembrane region" description="Helical" evidence="1">
    <location>
        <begin position="636"/>
        <end position="653"/>
    </location>
</feature>
<proteinExistence type="predicted"/>
<dbReference type="GO" id="GO:0140284">
    <property type="term" value="C:endoplasmic reticulum-endosome membrane contact site"/>
    <property type="evidence" value="ECO:0007669"/>
    <property type="project" value="TreeGrafter"/>
</dbReference>
<feature type="transmembrane region" description="Helical" evidence="1">
    <location>
        <begin position="723"/>
        <end position="745"/>
    </location>
</feature>
<protein>
    <submittedName>
        <fullName evidence="3">CRAL/TRIO domain containing protein</fullName>
    </submittedName>
</protein>
<evidence type="ECO:0000256" key="1">
    <source>
        <dbReference type="SAM" id="Phobius"/>
    </source>
</evidence>
<evidence type="ECO:0000259" key="2">
    <source>
        <dbReference type="PROSITE" id="PS50191"/>
    </source>
</evidence>
<feature type="transmembrane region" description="Helical" evidence="1">
    <location>
        <begin position="491"/>
        <end position="510"/>
    </location>
</feature>
<dbReference type="SUPFAM" id="SSF52087">
    <property type="entry name" value="CRAL/TRIO domain"/>
    <property type="match status" value="1"/>
</dbReference>
<dbReference type="InterPro" id="IPR001251">
    <property type="entry name" value="CRAL-TRIO_dom"/>
</dbReference>
<dbReference type="Pfam" id="PF24044">
    <property type="entry name" value="DUF7353"/>
    <property type="match status" value="1"/>
</dbReference>
<dbReference type="CDD" id="cd00170">
    <property type="entry name" value="SEC14"/>
    <property type="match status" value="1"/>
</dbReference>
<dbReference type="PROSITE" id="PS50191">
    <property type="entry name" value="CRAL_TRIO"/>
    <property type="match status" value="1"/>
</dbReference>
<feature type="transmembrane region" description="Helical" evidence="1">
    <location>
        <begin position="779"/>
        <end position="797"/>
    </location>
</feature>
<feature type="transmembrane region" description="Helical" evidence="1">
    <location>
        <begin position="988"/>
        <end position="1009"/>
    </location>
</feature>
<dbReference type="Gene3D" id="3.40.525.10">
    <property type="entry name" value="CRAL-TRIO lipid binding domain"/>
    <property type="match status" value="1"/>
</dbReference>
<evidence type="ECO:0000313" key="3">
    <source>
        <dbReference type="EMBL" id="KAK7197819.1"/>
    </source>
</evidence>
<accession>A0AAW0EY51</accession>
<organism evidence="3 4">
    <name type="scientific">Novymonas esmeraldas</name>
    <dbReference type="NCBI Taxonomy" id="1808958"/>
    <lineage>
        <taxon>Eukaryota</taxon>
        <taxon>Discoba</taxon>
        <taxon>Euglenozoa</taxon>
        <taxon>Kinetoplastea</taxon>
        <taxon>Metakinetoplastina</taxon>
        <taxon>Trypanosomatida</taxon>
        <taxon>Trypanosomatidae</taxon>
        <taxon>Novymonas</taxon>
    </lineage>
</organism>
<feature type="transmembrane region" description="Helical" evidence="1">
    <location>
        <begin position="460"/>
        <end position="485"/>
    </location>
</feature>
<dbReference type="InterPro" id="IPR036865">
    <property type="entry name" value="CRAL-TRIO_dom_sf"/>
</dbReference>
<feature type="transmembrane region" description="Helical" evidence="1">
    <location>
        <begin position="571"/>
        <end position="593"/>
    </location>
</feature>
<dbReference type="Pfam" id="PF00650">
    <property type="entry name" value="CRAL_TRIO"/>
    <property type="match status" value="1"/>
</dbReference>
<keyword evidence="1" id="KW-0812">Transmembrane</keyword>
<name>A0AAW0EY51_9TRYP</name>